<dbReference type="Proteomes" id="UP001597467">
    <property type="component" value="Unassembled WGS sequence"/>
</dbReference>
<evidence type="ECO:0000256" key="1">
    <source>
        <dbReference type="SAM" id="SignalP"/>
    </source>
</evidence>
<feature type="signal peptide" evidence="1">
    <location>
        <begin position="1"/>
        <end position="21"/>
    </location>
</feature>
<protein>
    <submittedName>
        <fullName evidence="3">Serine hydrolase domain-containing protein</fullName>
        <ecNumber evidence="3">3.-.-.-</ecNumber>
    </submittedName>
</protein>
<feature type="chain" id="PRO_5045851712" evidence="1">
    <location>
        <begin position="22"/>
        <end position="552"/>
    </location>
</feature>
<name>A0ABW5K535_9FLAO</name>
<keyword evidence="3" id="KW-0378">Hydrolase</keyword>
<feature type="domain" description="Beta-lactamase-related" evidence="2">
    <location>
        <begin position="38"/>
        <end position="341"/>
    </location>
</feature>
<keyword evidence="1" id="KW-0732">Signal</keyword>
<dbReference type="InterPro" id="IPR001466">
    <property type="entry name" value="Beta-lactam-related"/>
</dbReference>
<dbReference type="InterPro" id="IPR012338">
    <property type="entry name" value="Beta-lactam/transpept-like"/>
</dbReference>
<reference evidence="4" key="1">
    <citation type="journal article" date="2019" name="Int. J. Syst. Evol. Microbiol.">
        <title>The Global Catalogue of Microorganisms (GCM) 10K type strain sequencing project: providing services to taxonomists for standard genome sequencing and annotation.</title>
        <authorList>
            <consortium name="The Broad Institute Genomics Platform"/>
            <consortium name="The Broad Institute Genome Sequencing Center for Infectious Disease"/>
            <person name="Wu L."/>
            <person name="Ma J."/>
        </authorList>
    </citation>
    <scope>NUCLEOTIDE SEQUENCE [LARGE SCALE GENOMIC DNA]</scope>
    <source>
        <strain evidence="4">KCTC 42808</strain>
    </source>
</reference>
<dbReference type="Pfam" id="PF00144">
    <property type="entry name" value="Beta-lactamase"/>
    <property type="match status" value="1"/>
</dbReference>
<evidence type="ECO:0000259" key="2">
    <source>
        <dbReference type="Pfam" id="PF00144"/>
    </source>
</evidence>
<sequence>MRNTKLVTTVFCCLICAYLSAQNKYTSKINELLEKYESADAPGLSVNVISGKESIYAKGFGLANLDYNIKNSDTTIFSLASIAKQFTASAIWVLVQEGKIQLEDDIRKYLPEFPVYEEPIKIRHLLNHTSGIRNYHALMALYGFDYDQTYYDNNTVFALACKQKGLSHLPGEKVAYSNTNYTLLALIIERVSGQNLNEFLKVNILNPLKMHATFVRVANGKTIKNKAVGYQKRNNGFVHDSSNQLSYGAGSMGSSVQDMAIWMQMLNEQILEFKPLAQFLKTTEVLNTGEKAKYARGIMIDTYKGYTVAGHSGYAFGGRSQLITISKKEIGIVVLTNLQSINAPEIVYQILDILLADEETSEAIHSTDVNFEPAKLDAFTGDYKEINSDMTIQIFVEKDTLKSEGSIGRRATSLLQFADNKFHRKNSPQVKYDFTPASTHDMIILFGGTPFYFKRAVLIDSETVNNNDFVGSYFSEELDVTYHFFVENDVLKLSYTNNKNIHLHPVQLDEFGNNRRTLYRFTRDKENHIIGMLLYSEGTIKDIFFEKKAVTN</sequence>
<dbReference type="GO" id="GO:0016787">
    <property type="term" value="F:hydrolase activity"/>
    <property type="evidence" value="ECO:0007669"/>
    <property type="project" value="UniProtKB-KW"/>
</dbReference>
<dbReference type="EMBL" id="JBHULM010000011">
    <property type="protein sequence ID" value="MFD2543153.1"/>
    <property type="molecule type" value="Genomic_DNA"/>
</dbReference>
<gene>
    <name evidence="3" type="ORF">ACFSSB_12545</name>
</gene>
<keyword evidence="4" id="KW-1185">Reference proteome</keyword>
<proteinExistence type="predicted"/>
<dbReference type="InterPro" id="IPR050491">
    <property type="entry name" value="AmpC-like"/>
</dbReference>
<dbReference type="PANTHER" id="PTHR46825">
    <property type="entry name" value="D-ALANYL-D-ALANINE-CARBOXYPEPTIDASE/ENDOPEPTIDASE AMPH"/>
    <property type="match status" value="1"/>
</dbReference>
<evidence type="ECO:0000313" key="3">
    <source>
        <dbReference type="EMBL" id="MFD2543153.1"/>
    </source>
</evidence>
<comment type="caution">
    <text evidence="3">The sequence shown here is derived from an EMBL/GenBank/DDBJ whole genome shotgun (WGS) entry which is preliminary data.</text>
</comment>
<dbReference type="EC" id="3.-.-.-" evidence="3"/>
<organism evidence="3 4">
    <name type="scientific">Lacinutrix gracilariae</name>
    <dbReference type="NCBI Taxonomy" id="1747198"/>
    <lineage>
        <taxon>Bacteria</taxon>
        <taxon>Pseudomonadati</taxon>
        <taxon>Bacteroidota</taxon>
        <taxon>Flavobacteriia</taxon>
        <taxon>Flavobacteriales</taxon>
        <taxon>Flavobacteriaceae</taxon>
        <taxon>Lacinutrix</taxon>
    </lineage>
</organism>
<dbReference type="PANTHER" id="PTHR46825:SF9">
    <property type="entry name" value="BETA-LACTAMASE-RELATED DOMAIN-CONTAINING PROTEIN"/>
    <property type="match status" value="1"/>
</dbReference>
<accession>A0ABW5K535</accession>
<dbReference type="RefSeq" id="WP_379904752.1">
    <property type="nucleotide sequence ID" value="NZ_JBHULM010000011.1"/>
</dbReference>
<dbReference type="SUPFAM" id="SSF56601">
    <property type="entry name" value="beta-lactamase/transpeptidase-like"/>
    <property type="match status" value="1"/>
</dbReference>
<dbReference type="Gene3D" id="3.40.710.10">
    <property type="entry name" value="DD-peptidase/beta-lactamase superfamily"/>
    <property type="match status" value="1"/>
</dbReference>
<evidence type="ECO:0000313" key="4">
    <source>
        <dbReference type="Proteomes" id="UP001597467"/>
    </source>
</evidence>